<dbReference type="GO" id="GO:0016747">
    <property type="term" value="F:acyltransferase activity, transferring groups other than amino-acyl groups"/>
    <property type="evidence" value="ECO:0007669"/>
    <property type="project" value="InterPro"/>
</dbReference>
<dbReference type="InterPro" id="IPR051531">
    <property type="entry name" value="N-acetyltransferase"/>
</dbReference>
<dbReference type="AlphaFoldDB" id="A0A0E3UZC7"/>
<reference evidence="2 3" key="1">
    <citation type="journal article" date="2015" name="Sci. Rep.">
        <title>Unraveling adaptation of Pontibacter korlensis to radiation and infertility in desert through complete genome and comparative transcriptomic analysis.</title>
        <authorList>
            <person name="Dai J."/>
            <person name="Dai W."/>
            <person name="Qiu C."/>
            <person name="Yang Z."/>
            <person name="Zhang Y."/>
            <person name="Zhou M."/>
            <person name="Zhang L."/>
            <person name="Fang C."/>
            <person name="Gao Q."/>
            <person name="Yang Q."/>
            <person name="Li X."/>
            <person name="Wang Z."/>
            <person name="Wang Z."/>
            <person name="Jia Z."/>
            <person name="Chen X."/>
        </authorList>
    </citation>
    <scope>NUCLEOTIDE SEQUENCE [LARGE SCALE GENOMIC DNA]</scope>
    <source>
        <strain evidence="2 3">X14-1T</strain>
    </source>
</reference>
<gene>
    <name evidence="2" type="ORF">PKOR_21685</name>
</gene>
<dbReference type="InterPro" id="IPR000182">
    <property type="entry name" value="GNAT_dom"/>
</dbReference>
<organism evidence="2 3">
    <name type="scientific">Pontibacter korlensis</name>
    <dbReference type="NCBI Taxonomy" id="400092"/>
    <lineage>
        <taxon>Bacteria</taxon>
        <taxon>Pseudomonadati</taxon>
        <taxon>Bacteroidota</taxon>
        <taxon>Cytophagia</taxon>
        <taxon>Cytophagales</taxon>
        <taxon>Hymenobacteraceae</taxon>
        <taxon>Pontibacter</taxon>
    </lineage>
</organism>
<dbReference type="KEGG" id="pko:PKOR_21685"/>
<sequence length="168" mass="19469">MRSSYTISRLSLDKIGAHDANFIFELVNLPDWKRFNGDRNVTSRAAAEVYIEGMVTNPDTECWVVRLKQEKPPVGIITFIKREYLQHPYIGFTFLPEYRSQGYAYEATGTVLEEVKLNTAFTHVHATVLKENQKSIYLLEKLGLRYEKNVRVKNDELLLYTIALSVYN</sequence>
<dbReference type="Proteomes" id="UP000033109">
    <property type="component" value="Chromosome"/>
</dbReference>
<dbReference type="SUPFAM" id="SSF55729">
    <property type="entry name" value="Acyl-CoA N-acyltransferases (Nat)"/>
    <property type="match status" value="1"/>
</dbReference>
<evidence type="ECO:0000313" key="2">
    <source>
        <dbReference type="EMBL" id="AKD05201.1"/>
    </source>
</evidence>
<evidence type="ECO:0000259" key="1">
    <source>
        <dbReference type="PROSITE" id="PS51186"/>
    </source>
</evidence>
<feature type="domain" description="N-acetyltransferase" evidence="1">
    <location>
        <begin position="22"/>
        <end position="165"/>
    </location>
</feature>
<dbReference type="Pfam" id="PF13302">
    <property type="entry name" value="Acetyltransf_3"/>
    <property type="match status" value="1"/>
</dbReference>
<accession>A0A0E3UZC7</accession>
<proteinExistence type="predicted"/>
<dbReference type="EMBL" id="CP009621">
    <property type="protein sequence ID" value="AKD05201.1"/>
    <property type="molecule type" value="Genomic_DNA"/>
</dbReference>
<dbReference type="HOGENOM" id="CLU_013985_3_1_10"/>
<dbReference type="PANTHER" id="PTHR43792:SF1">
    <property type="entry name" value="N-ACETYLTRANSFERASE DOMAIN-CONTAINING PROTEIN"/>
    <property type="match status" value="1"/>
</dbReference>
<dbReference type="STRING" id="400092.PKOR_21685"/>
<dbReference type="RefSeq" id="WP_046313487.1">
    <property type="nucleotide sequence ID" value="NZ_CBCSCY010000052.1"/>
</dbReference>
<dbReference type="PATRIC" id="fig|400092.3.peg.4769"/>
<dbReference type="PROSITE" id="PS51186">
    <property type="entry name" value="GNAT"/>
    <property type="match status" value="1"/>
</dbReference>
<keyword evidence="3" id="KW-1185">Reference proteome</keyword>
<evidence type="ECO:0000313" key="3">
    <source>
        <dbReference type="Proteomes" id="UP000033109"/>
    </source>
</evidence>
<dbReference type="Gene3D" id="3.40.630.30">
    <property type="match status" value="1"/>
</dbReference>
<name>A0A0E3UZC7_9BACT</name>
<dbReference type="PANTHER" id="PTHR43792">
    <property type="entry name" value="GNAT FAMILY, PUTATIVE (AFU_ORTHOLOGUE AFUA_3G00765)-RELATED-RELATED"/>
    <property type="match status" value="1"/>
</dbReference>
<protein>
    <recommendedName>
        <fullName evidence="1">N-acetyltransferase domain-containing protein</fullName>
    </recommendedName>
</protein>
<dbReference type="InterPro" id="IPR016181">
    <property type="entry name" value="Acyl_CoA_acyltransferase"/>
</dbReference>